<gene>
    <name evidence="4" type="ORF">LCGC14_1829030</name>
</gene>
<accession>A0A0F9GGV9</accession>
<sequence>MAVDFIPNDFINIGDFDIVGDEFTLMAWINPDSFPEDPRIIAKATGTASAGNFWALLVDGPTVLEVRVNVGAGAGVFNSHQGITVPPTGVWQHVAGVYDGSTLRVYLDGVQDGGTSAVLGTIRTGSQDVWLGANPNTASDRPWDGDIDDARIYDRALTAEEILTIFTARGTDGIVDGLLSRYQLNEQPPGTVVPVTADFVKDAGPSKNDGDAVGGPIYSDSILRFRRKGL</sequence>
<comment type="caution">
    <text evidence="4">The sequence shown here is derived from an EMBL/GenBank/DDBJ whole genome shotgun (WGS) entry which is preliminary data.</text>
</comment>
<proteinExistence type="predicted"/>
<keyword evidence="2" id="KW-1015">Disulfide bond</keyword>
<keyword evidence="1" id="KW-0732">Signal</keyword>
<reference evidence="4" key="1">
    <citation type="journal article" date="2015" name="Nature">
        <title>Complex archaea that bridge the gap between prokaryotes and eukaryotes.</title>
        <authorList>
            <person name="Spang A."/>
            <person name="Saw J.H."/>
            <person name="Jorgensen S.L."/>
            <person name="Zaremba-Niedzwiedzka K."/>
            <person name="Martijn J."/>
            <person name="Lind A.E."/>
            <person name="van Eijk R."/>
            <person name="Schleper C."/>
            <person name="Guy L."/>
            <person name="Ettema T.J."/>
        </authorList>
    </citation>
    <scope>NUCLEOTIDE SEQUENCE</scope>
</reference>
<evidence type="ECO:0000313" key="4">
    <source>
        <dbReference type="EMBL" id="KKL97978.1"/>
    </source>
</evidence>
<dbReference type="InterPro" id="IPR013320">
    <property type="entry name" value="ConA-like_dom_sf"/>
</dbReference>
<dbReference type="SUPFAM" id="SSF49899">
    <property type="entry name" value="Concanavalin A-like lectins/glucanases"/>
    <property type="match status" value="1"/>
</dbReference>
<name>A0A0F9GGV9_9ZZZZ</name>
<dbReference type="Gene3D" id="2.60.120.200">
    <property type="match status" value="1"/>
</dbReference>
<dbReference type="SMART" id="SM00560">
    <property type="entry name" value="LamGL"/>
    <property type="match status" value="1"/>
</dbReference>
<evidence type="ECO:0000256" key="2">
    <source>
        <dbReference type="ARBA" id="ARBA00023157"/>
    </source>
</evidence>
<organism evidence="4">
    <name type="scientific">marine sediment metagenome</name>
    <dbReference type="NCBI Taxonomy" id="412755"/>
    <lineage>
        <taxon>unclassified sequences</taxon>
        <taxon>metagenomes</taxon>
        <taxon>ecological metagenomes</taxon>
    </lineage>
</organism>
<dbReference type="AlphaFoldDB" id="A0A0F9GGV9"/>
<dbReference type="InterPro" id="IPR006558">
    <property type="entry name" value="LamG-like"/>
</dbReference>
<evidence type="ECO:0000256" key="1">
    <source>
        <dbReference type="ARBA" id="ARBA00022729"/>
    </source>
</evidence>
<protein>
    <recommendedName>
        <fullName evidence="3">LamG-like jellyroll fold domain-containing protein</fullName>
    </recommendedName>
</protein>
<evidence type="ECO:0000259" key="3">
    <source>
        <dbReference type="SMART" id="SM00560"/>
    </source>
</evidence>
<dbReference type="EMBL" id="LAZR01018033">
    <property type="protein sequence ID" value="KKL97978.1"/>
    <property type="molecule type" value="Genomic_DNA"/>
</dbReference>
<feature type="domain" description="LamG-like jellyroll fold" evidence="3">
    <location>
        <begin position="21"/>
        <end position="160"/>
    </location>
</feature>
<dbReference type="Pfam" id="PF13385">
    <property type="entry name" value="Laminin_G_3"/>
    <property type="match status" value="1"/>
</dbReference>